<dbReference type="GO" id="GO:0046872">
    <property type="term" value="F:metal ion binding"/>
    <property type="evidence" value="ECO:0007669"/>
    <property type="project" value="UniProtKB-KW"/>
</dbReference>
<dbReference type="InterPro" id="IPR050597">
    <property type="entry name" value="Cytochrome_c_Oxidase_Subunit"/>
</dbReference>
<dbReference type="Gene3D" id="1.10.760.10">
    <property type="entry name" value="Cytochrome c-like domain"/>
    <property type="match status" value="3"/>
</dbReference>
<dbReference type="EMBL" id="QNRR01000002">
    <property type="protein sequence ID" value="RBP45808.1"/>
    <property type="molecule type" value="Genomic_DNA"/>
</dbReference>
<comment type="caution">
    <text evidence="6">The sequence shown here is derived from an EMBL/GenBank/DDBJ whole genome shotgun (WGS) entry which is preliminary data.</text>
</comment>
<keyword evidence="1 4" id="KW-0349">Heme</keyword>
<protein>
    <submittedName>
        <fullName evidence="6">Cytochrome c</fullName>
    </submittedName>
</protein>
<evidence type="ECO:0000313" key="6">
    <source>
        <dbReference type="EMBL" id="RBP45808.1"/>
    </source>
</evidence>
<dbReference type="PROSITE" id="PS51007">
    <property type="entry name" value="CYTC"/>
    <property type="match status" value="4"/>
</dbReference>
<dbReference type="GO" id="GO:0009055">
    <property type="term" value="F:electron transfer activity"/>
    <property type="evidence" value="ECO:0007669"/>
    <property type="project" value="InterPro"/>
</dbReference>
<dbReference type="Proteomes" id="UP000253426">
    <property type="component" value="Unassembled WGS sequence"/>
</dbReference>
<dbReference type="PANTHER" id="PTHR33751:SF1">
    <property type="entry name" value="CBB3-TYPE CYTOCHROME C OXIDASE SUBUNIT FIXP"/>
    <property type="match status" value="1"/>
</dbReference>
<sequence>MRNTRDKGQGTRGKGWLVAVSCLLGVWVACPKVAAHPVLAAPPDYPYVGGFDRFTAQEDDDAKVAEGGLLLLSELNCVSCHAPSSEWKERLPGRAKISLDGVGSRLGEDDLWLFIRSPQHRKKGTLMPGLFAGEDRDPKAVEALVSYLATLKKEPRKFPQGDVARGRTLYHTVGCVACHDPAAVADYRPAEAPANLEVEEPGHPSYPILLADRYDANALAAFLKDPLSIRKHGRMPSTELTDQEAADLSAYLHISREPLVVQERTLLAVPKQSAEEGKRQFTSQRCDACHETPTVAEATKGEAAPRGKAMAELRAGQGCLSKEKKAGTPDYGLSEFQVKALTLALKLIQGPAKPAPQTVAQKSHDFLIRMDCYACHEWRATGGLEEARAQYLTVYEAAAHSMGEIGRLPPKLDNVGRKLTRAWFEKLLWGSGGGVRGYMTTRMPRFGKENTQDFIAGFQEACKAEKPVEMDTSGLAKHHRAENGRTLIGVGKGGLGCVSCHGLKDRKSLGVPVVNLTHTAQRLQPEYFKELLLNPQVTQPGTLMPPLFIGRKAADKEIEMLWTYLKELDQSRLPEGLLQTGDYELKPEKTGKPIVFRTFLEGAGMHAVAVGFPQQIHVAFDALEAHWAIAWKGRFVDAMTTWEERAMTPAKPLGEKVQTFPARMTLAKLTSANDAWPETYGTSAGYISKGYRIGKDGVPIFLYLVEGLMVEDSIRPSADKKSLRRTVTVKSWVPSDGWYFLGISKNAKPQPLVWKDGAATFEESIVP</sequence>
<feature type="domain" description="Cytochrome c" evidence="5">
    <location>
        <begin position="161"/>
        <end position="256"/>
    </location>
</feature>
<dbReference type="InterPro" id="IPR009056">
    <property type="entry name" value="Cyt_c-like_dom"/>
</dbReference>
<evidence type="ECO:0000313" key="7">
    <source>
        <dbReference type="Proteomes" id="UP000253426"/>
    </source>
</evidence>
<dbReference type="AlphaFoldDB" id="A0A366HRU6"/>
<keyword evidence="7" id="KW-1185">Reference proteome</keyword>
<evidence type="ECO:0000259" key="5">
    <source>
        <dbReference type="PROSITE" id="PS51007"/>
    </source>
</evidence>
<keyword evidence="2 4" id="KW-0479">Metal-binding</keyword>
<dbReference type="PANTHER" id="PTHR33751">
    <property type="entry name" value="CBB3-TYPE CYTOCHROME C OXIDASE SUBUNIT FIXP"/>
    <property type="match status" value="1"/>
</dbReference>
<feature type="domain" description="Cytochrome c" evidence="5">
    <location>
        <begin position="272"/>
        <end position="462"/>
    </location>
</feature>
<name>A0A366HRU6_9BACT</name>
<evidence type="ECO:0000256" key="4">
    <source>
        <dbReference type="PROSITE-ProRule" id="PRU00433"/>
    </source>
</evidence>
<dbReference type="Pfam" id="PF00034">
    <property type="entry name" value="Cytochrom_C"/>
    <property type="match status" value="1"/>
</dbReference>
<feature type="domain" description="Cytochrome c" evidence="5">
    <location>
        <begin position="479"/>
        <end position="569"/>
    </location>
</feature>
<evidence type="ECO:0000256" key="1">
    <source>
        <dbReference type="ARBA" id="ARBA00022617"/>
    </source>
</evidence>
<accession>A0A366HRU6</accession>
<dbReference type="OrthoDB" id="175557at2"/>
<keyword evidence="3 4" id="KW-0408">Iron</keyword>
<reference evidence="6 7" key="1">
    <citation type="submission" date="2018-06" db="EMBL/GenBank/DDBJ databases">
        <title>Genomic Encyclopedia of Type Strains, Phase IV (KMG-IV): sequencing the most valuable type-strain genomes for metagenomic binning, comparative biology and taxonomic classification.</title>
        <authorList>
            <person name="Goeker M."/>
        </authorList>
    </citation>
    <scope>NUCLEOTIDE SEQUENCE [LARGE SCALE GENOMIC DNA]</scope>
    <source>
        <strain evidence="6 7">DSM 25532</strain>
    </source>
</reference>
<dbReference type="GO" id="GO:0020037">
    <property type="term" value="F:heme binding"/>
    <property type="evidence" value="ECO:0007669"/>
    <property type="project" value="InterPro"/>
</dbReference>
<dbReference type="InterPro" id="IPR036909">
    <property type="entry name" value="Cyt_c-like_dom_sf"/>
</dbReference>
<evidence type="ECO:0000256" key="3">
    <source>
        <dbReference type="ARBA" id="ARBA00023004"/>
    </source>
</evidence>
<feature type="domain" description="Cytochrome c" evidence="5">
    <location>
        <begin position="62"/>
        <end position="152"/>
    </location>
</feature>
<organism evidence="6 7">
    <name type="scientific">Roseimicrobium gellanilyticum</name>
    <dbReference type="NCBI Taxonomy" id="748857"/>
    <lineage>
        <taxon>Bacteria</taxon>
        <taxon>Pseudomonadati</taxon>
        <taxon>Verrucomicrobiota</taxon>
        <taxon>Verrucomicrobiia</taxon>
        <taxon>Verrucomicrobiales</taxon>
        <taxon>Verrucomicrobiaceae</taxon>
        <taxon>Roseimicrobium</taxon>
    </lineage>
</organism>
<gene>
    <name evidence="6" type="ORF">DES53_102190</name>
</gene>
<dbReference type="SUPFAM" id="SSF46626">
    <property type="entry name" value="Cytochrome c"/>
    <property type="match status" value="3"/>
</dbReference>
<evidence type="ECO:0000256" key="2">
    <source>
        <dbReference type="ARBA" id="ARBA00022723"/>
    </source>
</evidence>
<dbReference type="PROSITE" id="PS51257">
    <property type="entry name" value="PROKAR_LIPOPROTEIN"/>
    <property type="match status" value="1"/>
</dbReference>
<proteinExistence type="predicted"/>